<comment type="caution">
    <text evidence="13">The sequence shown here is derived from an EMBL/GenBank/DDBJ whole genome shotgun (WGS) entry which is preliminary data.</text>
</comment>
<feature type="compositionally biased region" description="Polar residues" evidence="11">
    <location>
        <begin position="374"/>
        <end position="401"/>
    </location>
</feature>
<evidence type="ECO:0000256" key="9">
    <source>
        <dbReference type="ARBA" id="ARBA00048679"/>
    </source>
</evidence>
<dbReference type="InterPro" id="IPR017441">
    <property type="entry name" value="Protein_kinase_ATP_BS"/>
</dbReference>
<feature type="compositionally biased region" description="Polar residues" evidence="11">
    <location>
        <begin position="808"/>
        <end position="825"/>
    </location>
</feature>
<keyword evidence="6 13" id="KW-0418">Kinase</keyword>
<protein>
    <recommendedName>
        <fullName evidence="2">non-specific serine/threonine protein kinase</fullName>
        <ecNumber evidence="2">2.7.11.1</ecNumber>
    </recommendedName>
</protein>
<dbReference type="STRING" id="1206466.K0KRN4"/>
<sequence length="939" mass="104880">MSAPTQIPIAPNPDIPQQHQAQQVQAASRKRSVQDFQFGNRIGEGSYSTVFKATDIQNKKLYAIKVLSKKHIVKEKKIKYVNIEKTTLNRLGRHPGIVTLYYTFQDDASLYFVIDIAEYGELLTIIRKLGSLSEDCSKYYMKQIIDAVDFMHSKGIIHRDLKPENILVNTDMKIMITDFGAAKILDLDPQGNIIDKSSTNDESLDKGSFVGTAEYVSPELLKFNKCGFECDLWAIGCIIYQFFVGLPPFKGKTEFLTFEKIVNLQYQWPNYYIPSTVKNLVDNLLKLEPKERLTIKQVESHNWFGNFNWDDKNLIWLTQPPKLEPYQSIIQQHNENSQNFKKIIIQKKIPTATAKKKLLNNTLKQIKNENGSYIYSPLNNGNGGQPSTNQLPQQKPIYSQPQVPPQFIPSPQKRSPNSPGFIGQRSTSQQHLSPKVFNPQLPRQTSQPVISKIPSGQQQPPPHVNPTLQYQQSPQKPPLTTQPFRPQQSYQSSTVPPPPPSVNAPPPPQQQQQKAQSQQVPSYIQNIQKQPPPQIRNTTSSASSSPKLAPPLVPTSSQIKPQHIIPPSNYRTQPPPKILTQSPRSLGNSSNSIPNSPNGSNLNSPKSSNNLQKSNSSVVSSPKSPQRRQKTTLKLPLVISNELAMDETVIKLDYINESELIYSSLYTMDPTNPLSALNKNSGLDDVLINEIITRNESQLISNTKRIVMVITDYGNLYLFKNDPITEIQKYLKIDLTDKFFAMYDYEFNEFKQSGFLILEITKLDKLIFLSPLSNQVKLDLQDISSIQIGLEFSWIEALLKTKELLKSKPSSPAITNNSKPSSPALTNSSSINNISNSNTPISSSSSQSKPKPIKKNSPTSTTTPPIKSSNGHNLNGNNNGTKTMSKASSKPPQVKVPRRPSSQSTPTTASQQSNQQKIQQQNKKFAGGAAAAAFNAASR</sequence>
<feature type="compositionally biased region" description="Low complexity" evidence="11">
    <location>
        <begin position="826"/>
        <end position="880"/>
    </location>
</feature>
<dbReference type="AlphaFoldDB" id="K0KRN4"/>
<dbReference type="PANTHER" id="PTHR24356:SF163">
    <property type="entry name" value="3-PHOSPHOINOSITIDE-DEPENDENT PROTEIN KINASE 1-RELATED"/>
    <property type="match status" value="1"/>
</dbReference>
<dbReference type="EMBL" id="CAIF01000098">
    <property type="protein sequence ID" value="CCH43979.1"/>
    <property type="molecule type" value="Genomic_DNA"/>
</dbReference>
<keyword evidence="5 10" id="KW-0547">Nucleotide-binding</keyword>
<keyword evidence="7 10" id="KW-0067">ATP-binding</keyword>
<dbReference type="SUPFAM" id="SSF56112">
    <property type="entry name" value="Protein kinase-like (PK-like)"/>
    <property type="match status" value="1"/>
</dbReference>
<feature type="binding site" evidence="10">
    <location>
        <position position="65"/>
    </location>
    <ligand>
        <name>ATP</name>
        <dbReference type="ChEBI" id="CHEBI:30616"/>
    </ligand>
</feature>
<evidence type="ECO:0000256" key="4">
    <source>
        <dbReference type="ARBA" id="ARBA00022679"/>
    </source>
</evidence>
<evidence type="ECO:0000256" key="1">
    <source>
        <dbReference type="ARBA" id="ARBA00010006"/>
    </source>
</evidence>
<dbReference type="GO" id="GO:0004674">
    <property type="term" value="F:protein serine/threonine kinase activity"/>
    <property type="evidence" value="ECO:0007669"/>
    <property type="project" value="UniProtKB-KW"/>
</dbReference>
<keyword evidence="3" id="KW-0723">Serine/threonine-protein kinase</keyword>
<dbReference type="eggNOG" id="KOG0592">
    <property type="taxonomic scope" value="Eukaryota"/>
</dbReference>
<dbReference type="GO" id="GO:0000196">
    <property type="term" value="P:cell integrity MAPK cascade"/>
    <property type="evidence" value="ECO:0007669"/>
    <property type="project" value="UniProtKB-ARBA"/>
</dbReference>
<dbReference type="PROSITE" id="PS00107">
    <property type="entry name" value="PROTEIN_KINASE_ATP"/>
    <property type="match status" value="1"/>
</dbReference>
<evidence type="ECO:0000313" key="14">
    <source>
        <dbReference type="Proteomes" id="UP000009328"/>
    </source>
</evidence>
<feature type="compositionally biased region" description="Polar residues" evidence="11">
    <location>
        <begin position="412"/>
        <end position="432"/>
    </location>
</feature>
<dbReference type="Pfam" id="PF25347">
    <property type="entry name" value="PH_PKH3_C"/>
    <property type="match status" value="1"/>
</dbReference>
<dbReference type="GO" id="GO:0106310">
    <property type="term" value="F:protein serine kinase activity"/>
    <property type="evidence" value="ECO:0007669"/>
    <property type="project" value="RHEA"/>
</dbReference>
<keyword evidence="4 13" id="KW-0808">Transferase</keyword>
<dbReference type="PANTHER" id="PTHR24356">
    <property type="entry name" value="SERINE/THREONINE-PROTEIN KINASE"/>
    <property type="match status" value="1"/>
</dbReference>
<evidence type="ECO:0000256" key="6">
    <source>
        <dbReference type="ARBA" id="ARBA00022777"/>
    </source>
</evidence>
<gene>
    <name evidence="13" type="ORF">BN7_3534</name>
</gene>
<dbReference type="Gene3D" id="1.10.510.10">
    <property type="entry name" value="Transferase(Phosphotransferase) domain 1"/>
    <property type="match status" value="1"/>
</dbReference>
<dbReference type="CDD" id="cd05581">
    <property type="entry name" value="STKc_PDK1"/>
    <property type="match status" value="1"/>
</dbReference>
<evidence type="ECO:0000256" key="7">
    <source>
        <dbReference type="ARBA" id="ARBA00022840"/>
    </source>
</evidence>
<feature type="region of interest" description="Disordered" evidence="11">
    <location>
        <begin position="808"/>
        <end position="939"/>
    </location>
</feature>
<comment type="catalytic activity">
    <reaction evidence="8">
        <text>L-threonyl-[protein] + ATP = O-phospho-L-threonyl-[protein] + ADP + H(+)</text>
        <dbReference type="Rhea" id="RHEA:46608"/>
        <dbReference type="Rhea" id="RHEA-COMP:11060"/>
        <dbReference type="Rhea" id="RHEA-COMP:11605"/>
        <dbReference type="ChEBI" id="CHEBI:15378"/>
        <dbReference type="ChEBI" id="CHEBI:30013"/>
        <dbReference type="ChEBI" id="CHEBI:30616"/>
        <dbReference type="ChEBI" id="CHEBI:61977"/>
        <dbReference type="ChEBI" id="CHEBI:456216"/>
        <dbReference type="EC" id="2.7.11.1"/>
    </reaction>
</comment>
<evidence type="ECO:0000256" key="10">
    <source>
        <dbReference type="PROSITE-ProRule" id="PRU10141"/>
    </source>
</evidence>
<dbReference type="InterPro" id="IPR008271">
    <property type="entry name" value="Ser/Thr_kinase_AS"/>
</dbReference>
<dbReference type="Gene3D" id="3.30.200.20">
    <property type="entry name" value="Phosphorylase Kinase, domain 1"/>
    <property type="match status" value="1"/>
</dbReference>
<dbReference type="PROSITE" id="PS50011">
    <property type="entry name" value="PROTEIN_KINASE_DOM"/>
    <property type="match status" value="1"/>
</dbReference>
<dbReference type="FunFam" id="1.10.510.10:FF:000534">
    <property type="entry name" value="Serine/threonine-protein kinase PKH2"/>
    <property type="match status" value="1"/>
</dbReference>
<dbReference type="EC" id="2.7.11.1" evidence="2"/>
<feature type="compositionally biased region" description="Polar residues" evidence="11">
    <location>
        <begin position="441"/>
        <end position="458"/>
    </location>
</feature>
<feature type="compositionally biased region" description="Low complexity" evidence="11">
    <location>
        <begin position="901"/>
        <end position="939"/>
    </location>
</feature>
<feature type="compositionally biased region" description="Pro residues" evidence="11">
    <location>
        <begin position="495"/>
        <end position="509"/>
    </location>
</feature>
<dbReference type="InParanoid" id="K0KRN4"/>
<name>K0KRN4_WICCF</name>
<feature type="compositionally biased region" description="Polar residues" evidence="11">
    <location>
        <begin position="466"/>
        <end position="485"/>
    </location>
</feature>
<organism evidence="13 14">
    <name type="scientific">Wickerhamomyces ciferrii (strain ATCC 14091 / BCRC 22168 / CBS 111 / JCM 3599 / NBRC 0793 / NRRL Y-1031 F-60-10)</name>
    <name type="common">Yeast</name>
    <name type="synonym">Pichia ciferrii</name>
    <dbReference type="NCBI Taxonomy" id="1206466"/>
    <lineage>
        <taxon>Eukaryota</taxon>
        <taxon>Fungi</taxon>
        <taxon>Dikarya</taxon>
        <taxon>Ascomycota</taxon>
        <taxon>Saccharomycotina</taxon>
        <taxon>Saccharomycetes</taxon>
        <taxon>Phaffomycetales</taxon>
        <taxon>Wickerhamomycetaceae</taxon>
        <taxon>Wickerhamomyces</taxon>
    </lineage>
</organism>
<dbReference type="GO" id="GO:0005524">
    <property type="term" value="F:ATP binding"/>
    <property type="evidence" value="ECO:0007669"/>
    <property type="project" value="UniProtKB-UniRule"/>
</dbReference>
<accession>K0KRN4</accession>
<reference evidence="13 14" key="1">
    <citation type="journal article" date="2012" name="Eukaryot. Cell">
        <title>Draft genome sequence of Wickerhamomyces ciferrii NRRL Y-1031 F-60-10.</title>
        <authorList>
            <person name="Schneider J."/>
            <person name="Andrea H."/>
            <person name="Blom J."/>
            <person name="Jaenicke S."/>
            <person name="Ruckert C."/>
            <person name="Schorsch C."/>
            <person name="Szczepanowski R."/>
            <person name="Farwick M."/>
            <person name="Goesmann A."/>
            <person name="Puhler A."/>
            <person name="Schaffer S."/>
            <person name="Tauch A."/>
            <person name="Kohler T."/>
            <person name="Brinkrolf K."/>
        </authorList>
    </citation>
    <scope>NUCLEOTIDE SEQUENCE [LARGE SCALE GENOMIC DNA]</scope>
    <source>
        <strain evidence="14">ATCC 14091 / BCRC 22168 / CBS 111 / JCM 3599 / NBRC 0793 / NRRL Y-1031 F-60-10</strain>
    </source>
</reference>
<dbReference type="SMART" id="SM00220">
    <property type="entry name" value="S_TKc"/>
    <property type="match status" value="1"/>
</dbReference>
<evidence type="ECO:0000313" key="13">
    <source>
        <dbReference type="EMBL" id="CCH43979.1"/>
    </source>
</evidence>
<dbReference type="InterPro" id="IPR057614">
    <property type="entry name" value="PH_PKH3_C"/>
</dbReference>
<dbReference type="InterPro" id="IPR039046">
    <property type="entry name" value="PDPK1"/>
</dbReference>
<evidence type="ECO:0000256" key="8">
    <source>
        <dbReference type="ARBA" id="ARBA00047899"/>
    </source>
</evidence>
<feature type="domain" description="Protein kinase" evidence="12">
    <location>
        <begin position="36"/>
        <end position="304"/>
    </location>
</feature>
<evidence type="ECO:0000256" key="3">
    <source>
        <dbReference type="ARBA" id="ARBA00022527"/>
    </source>
</evidence>
<feature type="compositionally biased region" description="Low complexity" evidence="11">
    <location>
        <begin position="585"/>
        <end position="624"/>
    </location>
</feature>
<evidence type="ECO:0000256" key="11">
    <source>
        <dbReference type="SAM" id="MobiDB-lite"/>
    </source>
</evidence>
<dbReference type="Proteomes" id="UP000009328">
    <property type="component" value="Unassembled WGS sequence"/>
</dbReference>
<proteinExistence type="inferred from homology"/>
<dbReference type="Pfam" id="PF00069">
    <property type="entry name" value="Pkinase"/>
    <property type="match status" value="1"/>
</dbReference>
<dbReference type="PROSITE" id="PS00108">
    <property type="entry name" value="PROTEIN_KINASE_ST"/>
    <property type="match status" value="1"/>
</dbReference>
<keyword evidence="14" id="KW-1185">Reference proteome</keyword>
<evidence type="ECO:0000259" key="12">
    <source>
        <dbReference type="PROSITE" id="PS50011"/>
    </source>
</evidence>
<comment type="similarity">
    <text evidence="1">Belongs to the protein kinase superfamily. AGC Ser/Thr protein kinase family. PDPK1 subfamily.</text>
</comment>
<dbReference type="FunFam" id="3.30.200.20:FF:000128">
    <property type="entry name" value="Serine/threonine-protein kinase ksg1"/>
    <property type="match status" value="1"/>
</dbReference>
<dbReference type="InterPro" id="IPR000719">
    <property type="entry name" value="Prot_kinase_dom"/>
</dbReference>
<comment type="catalytic activity">
    <reaction evidence="9">
        <text>L-seryl-[protein] + ATP = O-phospho-L-seryl-[protein] + ADP + H(+)</text>
        <dbReference type="Rhea" id="RHEA:17989"/>
        <dbReference type="Rhea" id="RHEA-COMP:9863"/>
        <dbReference type="Rhea" id="RHEA-COMP:11604"/>
        <dbReference type="ChEBI" id="CHEBI:15378"/>
        <dbReference type="ChEBI" id="CHEBI:29999"/>
        <dbReference type="ChEBI" id="CHEBI:30616"/>
        <dbReference type="ChEBI" id="CHEBI:83421"/>
        <dbReference type="ChEBI" id="CHEBI:456216"/>
        <dbReference type="EC" id="2.7.11.1"/>
    </reaction>
</comment>
<dbReference type="InterPro" id="IPR011009">
    <property type="entry name" value="Kinase-like_dom_sf"/>
</dbReference>
<dbReference type="FunCoup" id="K0KRN4">
    <property type="interactions" value="306"/>
</dbReference>
<evidence type="ECO:0000256" key="2">
    <source>
        <dbReference type="ARBA" id="ARBA00012513"/>
    </source>
</evidence>
<feature type="compositionally biased region" description="Low complexity" evidence="11">
    <location>
        <begin position="510"/>
        <end position="529"/>
    </location>
</feature>
<feature type="compositionally biased region" description="Polar residues" evidence="11">
    <location>
        <begin position="881"/>
        <end position="891"/>
    </location>
</feature>
<feature type="region of interest" description="Disordered" evidence="11">
    <location>
        <begin position="374"/>
        <end position="632"/>
    </location>
</feature>
<dbReference type="InterPro" id="IPR050236">
    <property type="entry name" value="Ser_Thr_kinase_AGC"/>
</dbReference>
<dbReference type="HOGENOM" id="CLU_008400_1_0_1"/>
<evidence type="ECO:0000256" key="5">
    <source>
        <dbReference type="ARBA" id="ARBA00022741"/>
    </source>
</evidence>